<feature type="region of interest" description="Disordered" evidence="1">
    <location>
        <begin position="29"/>
        <end position="283"/>
    </location>
</feature>
<feature type="compositionally biased region" description="Polar residues" evidence="1">
    <location>
        <begin position="213"/>
        <end position="236"/>
    </location>
</feature>
<dbReference type="AlphaFoldDB" id="A0A6A6QVH0"/>
<accession>A0A6A6QVH0</accession>
<keyword evidence="2" id="KW-1133">Transmembrane helix</keyword>
<feature type="region of interest" description="Disordered" evidence="1">
    <location>
        <begin position="295"/>
        <end position="366"/>
    </location>
</feature>
<reference evidence="3" key="1">
    <citation type="journal article" date="2020" name="Stud. Mycol.">
        <title>101 Dothideomycetes genomes: a test case for predicting lifestyles and emergence of pathogens.</title>
        <authorList>
            <person name="Haridas S."/>
            <person name="Albert R."/>
            <person name="Binder M."/>
            <person name="Bloem J."/>
            <person name="Labutti K."/>
            <person name="Salamov A."/>
            <person name="Andreopoulos B."/>
            <person name="Baker S."/>
            <person name="Barry K."/>
            <person name="Bills G."/>
            <person name="Bluhm B."/>
            <person name="Cannon C."/>
            <person name="Castanera R."/>
            <person name="Culley D."/>
            <person name="Daum C."/>
            <person name="Ezra D."/>
            <person name="Gonzalez J."/>
            <person name="Henrissat B."/>
            <person name="Kuo A."/>
            <person name="Liang C."/>
            <person name="Lipzen A."/>
            <person name="Lutzoni F."/>
            <person name="Magnuson J."/>
            <person name="Mondo S."/>
            <person name="Nolan M."/>
            <person name="Ohm R."/>
            <person name="Pangilinan J."/>
            <person name="Park H.-J."/>
            <person name="Ramirez L."/>
            <person name="Alfaro M."/>
            <person name="Sun H."/>
            <person name="Tritt A."/>
            <person name="Yoshinaga Y."/>
            <person name="Zwiers L.-H."/>
            <person name="Turgeon B."/>
            <person name="Goodwin S."/>
            <person name="Spatafora J."/>
            <person name="Crous P."/>
            <person name="Grigoriev I."/>
        </authorList>
    </citation>
    <scope>NUCLEOTIDE SEQUENCE</scope>
    <source>
        <strain evidence="3">CBS 269.34</strain>
    </source>
</reference>
<feature type="compositionally biased region" description="Basic and acidic residues" evidence="1">
    <location>
        <begin position="124"/>
        <end position="133"/>
    </location>
</feature>
<organism evidence="3 4">
    <name type="scientific">Lophium mytilinum</name>
    <dbReference type="NCBI Taxonomy" id="390894"/>
    <lineage>
        <taxon>Eukaryota</taxon>
        <taxon>Fungi</taxon>
        <taxon>Dikarya</taxon>
        <taxon>Ascomycota</taxon>
        <taxon>Pezizomycotina</taxon>
        <taxon>Dothideomycetes</taxon>
        <taxon>Pleosporomycetidae</taxon>
        <taxon>Mytilinidiales</taxon>
        <taxon>Mytilinidiaceae</taxon>
        <taxon>Lophium</taxon>
    </lineage>
</organism>
<feature type="compositionally biased region" description="Basic residues" evidence="1">
    <location>
        <begin position="65"/>
        <end position="80"/>
    </location>
</feature>
<evidence type="ECO:0000256" key="2">
    <source>
        <dbReference type="SAM" id="Phobius"/>
    </source>
</evidence>
<evidence type="ECO:0000256" key="1">
    <source>
        <dbReference type="SAM" id="MobiDB-lite"/>
    </source>
</evidence>
<keyword evidence="2" id="KW-0472">Membrane</keyword>
<name>A0A6A6QVH0_9PEZI</name>
<dbReference type="OrthoDB" id="4207724at2759"/>
<feature type="compositionally biased region" description="Low complexity" evidence="1">
    <location>
        <begin position="109"/>
        <end position="123"/>
    </location>
</feature>
<gene>
    <name evidence="3" type="ORF">BU16DRAFT_538734</name>
</gene>
<feature type="compositionally biased region" description="Basic and acidic residues" evidence="1">
    <location>
        <begin position="175"/>
        <end position="209"/>
    </location>
</feature>
<keyword evidence="2" id="KW-0812">Transmembrane</keyword>
<feature type="transmembrane region" description="Helical" evidence="2">
    <location>
        <begin position="6"/>
        <end position="24"/>
    </location>
</feature>
<protein>
    <submittedName>
        <fullName evidence="3">Uncharacterized protein</fullName>
    </submittedName>
</protein>
<dbReference type="EMBL" id="MU004188">
    <property type="protein sequence ID" value="KAF2496152.1"/>
    <property type="molecule type" value="Genomic_DNA"/>
</dbReference>
<feature type="compositionally biased region" description="Low complexity" evidence="1">
    <location>
        <begin position="260"/>
        <end position="275"/>
    </location>
</feature>
<evidence type="ECO:0000313" key="4">
    <source>
        <dbReference type="Proteomes" id="UP000799750"/>
    </source>
</evidence>
<proteinExistence type="predicted"/>
<keyword evidence="4" id="KW-1185">Reference proteome</keyword>
<sequence length="366" mass="39906">MENWHSTALSWAILSAFGFGYYLYYRSKKQQPATGRDRGRPTQRAINVPRDDNKNNTPGEGTPKATKKAAKPKPARKAKKAAQETGEKVAATMSANSSTTGGEGDDDLSPAVSPKPKPSATKVSGRDVSDMLEPKAVPASVLRLTEPAQPVREKQSHQPRVATPLESKKQRQNKKKVEEKKLQREQEEKERKALEEKQRRTAREARGEPAKNGLQQAKAPTSNAWNLTNGASNTPVRSVVPESQPLLDTFDPVDQDRRSTTSSSEGAVAGSSATTDDVANNDRWMSEEEQMRLAMADSQWTTVPKGRKAKKPKDTSVEGSENGILPVEQPAFKPAPAPPASKPHVEYTTSAPPGAVYHPLDSDWAV</sequence>
<dbReference type="Proteomes" id="UP000799750">
    <property type="component" value="Unassembled WGS sequence"/>
</dbReference>
<evidence type="ECO:0000313" key="3">
    <source>
        <dbReference type="EMBL" id="KAF2496152.1"/>
    </source>
</evidence>